<dbReference type="PROSITE" id="PS00061">
    <property type="entry name" value="ADH_SHORT"/>
    <property type="match status" value="1"/>
</dbReference>
<dbReference type="UniPathway" id="UPA00912"/>
<name>A0A8C9G1Q4_PAVCR</name>
<evidence type="ECO:0000313" key="4">
    <source>
        <dbReference type="Proteomes" id="UP000694428"/>
    </source>
</evidence>
<dbReference type="Proteomes" id="UP000694428">
    <property type="component" value="Unplaced"/>
</dbReference>
<dbReference type="PRINTS" id="PR00081">
    <property type="entry name" value="GDHRDH"/>
</dbReference>
<evidence type="ECO:0000256" key="1">
    <source>
        <dbReference type="ARBA" id="ARBA00006484"/>
    </source>
</evidence>
<dbReference type="InterPro" id="IPR036291">
    <property type="entry name" value="NAD(P)-bd_dom_sf"/>
</dbReference>
<keyword evidence="4" id="KW-1185">Reference proteome</keyword>
<dbReference type="PANTHER" id="PTHR24322">
    <property type="entry name" value="PKSB"/>
    <property type="match status" value="1"/>
</dbReference>
<keyword evidence="2" id="KW-0560">Oxidoreductase</keyword>
<dbReference type="InterPro" id="IPR020904">
    <property type="entry name" value="Sc_DH/Rdtase_CS"/>
</dbReference>
<dbReference type="Ensembl" id="ENSPSTT00000025678.1">
    <property type="protein sequence ID" value="ENSPSTP00000024403.1"/>
    <property type="gene ID" value="ENSPSTG00000018009.1"/>
</dbReference>
<dbReference type="GO" id="GO:0042572">
    <property type="term" value="P:retinol metabolic process"/>
    <property type="evidence" value="ECO:0007669"/>
    <property type="project" value="UniProtKB-UniPathway"/>
</dbReference>
<accession>A0A8C9G1Q4</accession>
<comment type="similarity">
    <text evidence="1">Belongs to the short-chain dehydrogenases/reductases (SDR) family.</text>
</comment>
<dbReference type="Gene3D" id="3.40.50.720">
    <property type="entry name" value="NAD(P)-binding Rossmann-like Domain"/>
    <property type="match status" value="1"/>
</dbReference>
<dbReference type="GO" id="GO:0016616">
    <property type="term" value="F:oxidoreductase activity, acting on the CH-OH group of donors, NAD or NADP as acceptor"/>
    <property type="evidence" value="ECO:0007669"/>
    <property type="project" value="TreeGrafter"/>
</dbReference>
<dbReference type="GO" id="GO:0005811">
    <property type="term" value="C:lipid droplet"/>
    <property type="evidence" value="ECO:0007669"/>
    <property type="project" value="TreeGrafter"/>
</dbReference>
<protein>
    <submittedName>
        <fullName evidence="3">Uncharacterized protein</fullName>
    </submittedName>
</protein>
<dbReference type="Pfam" id="PF00106">
    <property type="entry name" value="adh_short"/>
    <property type="match status" value="1"/>
</dbReference>
<evidence type="ECO:0000313" key="3">
    <source>
        <dbReference type="Ensembl" id="ENSPSTP00000024403.1"/>
    </source>
</evidence>
<organism evidence="3 4">
    <name type="scientific">Pavo cristatus</name>
    <name type="common">Indian peafowl</name>
    <name type="synonym">Blue peafowl</name>
    <dbReference type="NCBI Taxonomy" id="9049"/>
    <lineage>
        <taxon>Eukaryota</taxon>
        <taxon>Metazoa</taxon>
        <taxon>Chordata</taxon>
        <taxon>Craniata</taxon>
        <taxon>Vertebrata</taxon>
        <taxon>Euteleostomi</taxon>
        <taxon>Archelosauria</taxon>
        <taxon>Archosauria</taxon>
        <taxon>Dinosauria</taxon>
        <taxon>Saurischia</taxon>
        <taxon>Theropoda</taxon>
        <taxon>Coelurosauria</taxon>
        <taxon>Aves</taxon>
        <taxon>Neognathae</taxon>
        <taxon>Galloanserae</taxon>
        <taxon>Galliformes</taxon>
        <taxon>Phasianidae</taxon>
        <taxon>Phasianinae</taxon>
        <taxon>Pavo</taxon>
    </lineage>
</organism>
<dbReference type="PANTHER" id="PTHR24322:SF736">
    <property type="entry name" value="RETINOL DEHYDROGENASE 10"/>
    <property type="match status" value="1"/>
</dbReference>
<evidence type="ECO:0000256" key="2">
    <source>
        <dbReference type="ARBA" id="ARBA00023002"/>
    </source>
</evidence>
<dbReference type="InterPro" id="IPR002347">
    <property type="entry name" value="SDR_fam"/>
</dbReference>
<sequence length="107" mass="11931">MGRLGFWEDKEFVVLPELEWNRSFATTKAFLPKMLEMNHGHIVTVASSLGLFSTAGVEDYCASKFGAVGFHESLSHELKAAEKDGIKTTLVCPYLVDTGMFRGCRIR</sequence>
<dbReference type="AlphaFoldDB" id="A0A8C9G1Q4"/>
<dbReference type="SUPFAM" id="SSF51735">
    <property type="entry name" value="NAD(P)-binding Rossmann-fold domains"/>
    <property type="match status" value="1"/>
</dbReference>
<proteinExistence type="inferred from homology"/>
<reference evidence="3" key="2">
    <citation type="submission" date="2025-09" db="UniProtKB">
        <authorList>
            <consortium name="Ensembl"/>
        </authorList>
    </citation>
    <scope>IDENTIFICATION</scope>
</reference>
<reference evidence="3" key="1">
    <citation type="submission" date="2025-08" db="UniProtKB">
        <authorList>
            <consortium name="Ensembl"/>
        </authorList>
    </citation>
    <scope>IDENTIFICATION</scope>
</reference>